<dbReference type="EMBL" id="GL985069">
    <property type="protein sequence ID" value="EGR47166.1"/>
    <property type="molecule type" value="Genomic_DNA"/>
</dbReference>
<protein>
    <submittedName>
        <fullName evidence="2">Predicted protein</fullName>
    </submittedName>
</protein>
<dbReference type="InterPro" id="IPR013154">
    <property type="entry name" value="ADH-like_N"/>
</dbReference>
<dbReference type="SUPFAM" id="SSF50129">
    <property type="entry name" value="GroES-like"/>
    <property type="match status" value="1"/>
</dbReference>
<dbReference type="RefSeq" id="XP_006966755.1">
    <property type="nucleotide sequence ID" value="XM_006966693.1"/>
</dbReference>
<dbReference type="VEuPathDB" id="FungiDB:TRIREDRAFT_108985"/>
<dbReference type="InterPro" id="IPR036291">
    <property type="entry name" value="NAD(P)-bd_dom_sf"/>
</dbReference>
<accession>G0RNK0</accession>
<dbReference type="KEGG" id="tre:TRIREDRAFT_108985"/>
<dbReference type="CDD" id="cd05289">
    <property type="entry name" value="MDR_like_2"/>
    <property type="match status" value="1"/>
</dbReference>
<dbReference type="SMART" id="SM00829">
    <property type="entry name" value="PKS_ER"/>
    <property type="match status" value="1"/>
</dbReference>
<dbReference type="eggNOG" id="KOG1198">
    <property type="taxonomic scope" value="Eukaryota"/>
</dbReference>
<dbReference type="InterPro" id="IPR020843">
    <property type="entry name" value="ER"/>
</dbReference>
<dbReference type="OrthoDB" id="191139at2759"/>
<sequence length="385" mass="41972">MNIPATMRSLVATRKGGPEVYELRELPVPSITLPTHVLLKIHAAGVNTGELQAVRGKLGLFYTPTPLYMNRRAMISNGGVGSGSYPTQLGVEGAGVVVAVGSAVKDLKAGDEVYGAYIDKPMFVNPPPGFLSEYALAEARFLLRKPARLSFEEAAGMATLVTTSYQTWRRGLQLMGADSLEGKTVFIPAGLSGTGAMAAQTARNVFGATNIITTVSTRKMALVERYLPGVYDRVIDYQTQRPRDVVPPGSVDIMYNTQWDSMDDGIPLLNPKTGVLVSISSTPSKATAKRIIGEQRWRWWHAVVLDLSQLVYWWKLRGTSIKYEMVSGSLDIREDLEKAGEIVALGKVKPVMRVVDLWDLEAVRKGCEEVVYGKGGIGKLVVRVV</sequence>
<keyword evidence="3" id="KW-1185">Reference proteome</keyword>
<reference evidence="2 3" key="1">
    <citation type="journal article" date="2008" name="Nat. Biotechnol.">
        <title>Genome sequencing and analysis of the biomass-degrading fungus Trichoderma reesei (syn. Hypocrea jecorina).</title>
        <authorList>
            <person name="Martinez D."/>
            <person name="Berka R.M."/>
            <person name="Henrissat B."/>
            <person name="Saloheimo M."/>
            <person name="Arvas M."/>
            <person name="Baker S.E."/>
            <person name="Chapman J."/>
            <person name="Chertkov O."/>
            <person name="Coutinho P.M."/>
            <person name="Cullen D."/>
            <person name="Danchin E.G."/>
            <person name="Grigoriev I.V."/>
            <person name="Harris P."/>
            <person name="Jackson M."/>
            <person name="Kubicek C.P."/>
            <person name="Han C.S."/>
            <person name="Ho I."/>
            <person name="Larrondo L.F."/>
            <person name="de Leon A.L."/>
            <person name="Magnuson J.K."/>
            <person name="Merino S."/>
            <person name="Misra M."/>
            <person name="Nelson B."/>
            <person name="Putnam N."/>
            <person name="Robbertse B."/>
            <person name="Salamov A.A."/>
            <person name="Schmoll M."/>
            <person name="Terry A."/>
            <person name="Thayer N."/>
            <person name="Westerholm-Parvinen A."/>
            <person name="Schoch C.L."/>
            <person name="Yao J."/>
            <person name="Barabote R."/>
            <person name="Nelson M.A."/>
            <person name="Detter C."/>
            <person name="Bruce D."/>
            <person name="Kuske C.R."/>
            <person name="Xie G."/>
            <person name="Richardson P."/>
            <person name="Rokhsar D.S."/>
            <person name="Lucas S.M."/>
            <person name="Rubin E.M."/>
            <person name="Dunn-Coleman N."/>
            <person name="Ward M."/>
            <person name="Brettin T.S."/>
        </authorList>
    </citation>
    <scope>NUCLEOTIDE SEQUENCE [LARGE SCALE GENOMIC DNA]</scope>
    <source>
        <strain evidence="2 3">QM6a</strain>
    </source>
</reference>
<evidence type="ECO:0000313" key="3">
    <source>
        <dbReference type="Proteomes" id="UP000008984"/>
    </source>
</evidence>
<feature type="domain" description="Enoyl reductase (ER)" evidence="1">
    <location>
        <begin position="16"/>
        <end position="352"/>
    </location>
</feature>
<dbReference type="Proteomes" id="UP000008984">
    <property type="component" value="Unassembled WGS sequence"/>
</dbReference>
<dbReference type="InterPro" id="IPR011032">
    <property type="entry name" value="GroES-like_sf"/>
</dbReference>
<dbReference type="PANTHER" id="PTHR11695">
    <property type="entry name" value="ALCOHOL DEHYDROGENASE RELATED"/>
    <property type="match status" value="1"/>
</dbReference>
<evidence type="ECO:0000259" key="1">
    <source>
        <dbReference type="SMART" id="SM00829"/>
    </source>
</evidence>
<proteinExistence type="predicted"/>
<dbReference type="PANTHER" id="PTHR11695:SF294">
    <property type="entry name" value="RETICULON-4-INTERACTING PROTEIN 1, MITOCHONDRIAL"/>
    <property type="match status" value="1"/>
</dbReference>
<dbReference type="HOGENOM" id="CLU_026673_3_3_1"/>
<dbReference type="SUPFAM" id="SSF51735">
    <property type="entry name" value="NAD(P)-binding Rossmann-fold domains"/>
    <property type="match status" value="1"/>
</dbReference>
<dbReference type="GeneID" id="18481787"/>
<name>G0RNK0_HYPJQ</name>
<dbReference type="AlphaFoldDB" id="G0RNK0"/>
<dbReference type="Gene3D" id="3.90.180.10">
    <property type="entry name" value="Medium-chain alcohol dehydrogenases, catalytic domain"/>
    <property type="match status" value="1"/>
</dbReference>
<dbReference type="Gene3D" id="3.40.50.720">
    <property type="entry name" value="NAD(P)-binding Rossmann-like Domain"/>
    <property type="match status" value="1"/>
</dbReference>
<organism evidence="3">
    <name type="scientific">Hypocrea jecorina (strain QM6a)</name>
    <name type="common">Trichoderma reesei</name>
    <dbReference type="NCBI Taxonomy" id="431241"/>
    <lineage>
        <taxon>Eukaryota</taxon>
        <taxon>Fungi</taxon>
        <taxon>Dikarya</taxon>
        <taxon>Ascomycota</taxon>
        <taxon>Pezizomycotina</taxon>
        <taxon>Sordariomycetes</taxon>
        <taxon>Hypocreomycetidae</taxon>
        <taxon>Hypocreales</taxon>
        <taxon>Hypocreaceae</taxon>
        <taxon>Trichoderma</taxon>
    </lineage>
</organism>
<dbReference type="STRING" id="431241.G0RNK0"/>
<gene>
    <name evidence="2" type="ORF">TRIREDRAFT_108985</name>
</gene>
<dbReference type="Pfam" id="PF08240">
    <property type="entry name" value="ADH_N"/>
    <property type="match status" value="1"/>
</dbReference>
<dbReference type="GO" id="GO:0016491">
    <property type="term" value="F:oxidoreductase activity"/>
    <property type="evidence" value="ECO:0007669"/>
    <property type="project" value="InterPro"/>
</dbReference>
<evidence type="ECO:0000313" key="2">
    <source>
        <dbReference type="EMBL" id="EGR47166.1"/>
    </source>
</evidence>
<dbReference type="InterPro" id="IPR050700">
    <property type="entry name" value="YIM1/Zinc_Alcohol_DH_Fams"/>
</dbReference>